<evidence type="ECO:0000256" key="5">
    <source>
        <dbReference type="SAM" id="Phobius"/>
    </source>
</evidence>
<feature type="transmembrane region" description="Helical" evidence="5">
    <location>
        <begin position="643"/>
        <end position="664"/>
    </location>
</feature>
<keyword evidence="7" id="KW-1185">Reference proteome</keyword>
<evidence type="ECO:0000256" key="2">
    <source>
        <dbReference type="ARBA" id="ARBA00022692"/>
    </source>
</evidence>
<keyword evidence="3 5" id="KW-1133">Transmembrane helix</keyword>
<feature type="transmembrane region" description="Helical" evidence="5">
    <location>
        <begin position="557"/>
        <end position="577"/>
    </location>
</feature>
<feature type="transmembrane region" description="Helical" evidence="5">
    <location>
        <begin position="220"/>
        <end position="243"/>
    </location>
</feature>
<evidence type="ECO:0000256" key="3">
    <source>
        <dbReference type="ARBA" id="ARBA00022989"/>
    </source>
</evidence>
<feature type="transmembrane region" description="Helical" evidence="5">
    <location>
        <begin position="613"/>
        <end position="631"/>
    </location>
</feature>
<feature type="transmembrane region" description="Helical" evidence="5">
    <location>
        <begin position="189"/>
        <end position="208"/>
    </location>
</feature>
<evidence type="ECO:0000256" key="4">
    <source>
        <dbReference type="ARBA" id="ARBA00023136"/>
    </source>
</evidence>
<organism evidence="6 7">
    <name type="scientific">Symbiodinium natans</name>
    <dbReference type="NCBI Taxonomy" id="878477"/>
    <lineage>
        <taxon>Eukaryota</taxon>
        <taxon>Sar</taxon>
        <taxon>Alveolata</taxon>
        <taxon>Dinophyceae</taxon>
        <taxon>Suessiales</taxon>
        <taxon>Symbiodiniaceae</taxon>
        <taxon>Symbiodinium</taxon>
    </lineage>
</organism>
<dbReference type="GO" id="GO:0015165">
    <property type="term" value="F:pyrimidine nucleotide-sugar transmembrane transporter activity"/>
    <property type="evidence" value="ECO:0007669"/>
    <property type="project" value="InterPro"/>
</dbReference>
<feature type="transmembrane region" description="Helical" evidence="5">
    <location>
        <begin position="324"/>
        <end position="344"/>
    </location>
</feature>
<name>A0A812PRX2_9DINO</name>
<feature type="transmembrane region" description="Helical" evidence="5">
    <location>
        <begin position="350"/>
        <end position="368"/>
    </location>
</feature>
<dbReference type="EMBL" id="CAJNDS010002153">
    <property type="protein sequence ID" value="CAE7353708.1"/>
    <property type="molecule type" value="Genomic_DNA"/>
</dbReference>
<feature type="transmembrane region" description="Helical" evidence="5">
    <location>
        <begin position="264"/>
        <end position="282"/>
    </location>
</feature>
<comment type="subcellular location">
    <subcellularLocation>
        <location evidence="1">Membrane</location>
        <topology evidence="1">Multi-pass membrane protein</topology>
    </subcellularLocation>
</comment>
<comment type="caution">
    <text evidence="6">The sequence shown here is derived from an EMBL/GenBank/DDBJ whole genome shotgun (WGS) entry which is preliminary data.</text>
</comment>
<dbReference type="PANTHER" id="PTHR10231">
    <property type="entry name" value="NUCLEOTIDE-SUGAR TRANSMEMBRANE TRANSPORTER"/>
    <property type="match status" value="1"/>
</dbReference>
<feature type="transmembrane region" description="Helical" evidence="5">
    <location>
        <begin position="155"/>
        <end position="177"/>
    </location>
</feature>
<feature type="transmembrane region" description="Helical" evidence="5">
    <location>
        <begin position="763"/>
        <end position="781"/>
    </location>
</feature>
<proteinExistence type="predicted"/>
<evidence type="ECO:0000313" key="7">
    <source>
        <dbReference type="Proteomes" id="UP000604046"/>
    </source>
</evidence>
<feature type="transmembrane region" description="Helical" evidence="5">
    <location>
        <begin position="722"/>
        <end position="743"/>
    </location>
</feature>
<dbReference type="InterPro" id="IPR007271">
    <property type="entry name" value="Nuc_sug_transpt"/>
</dbReference>
<feature type="transmembrane region" description="Helical" evidence="5">
    <location>
        <begin position="685"/>
        <end position="702"/>
    </location>
</feature>
<keyword evidence="2 5" id="KW-0812">Transmembrane</keyword>
<evidence type="ECO:0000313" key="6">
    <source>
        <dbReference type="EMBL" id="CAE7353708.1"/>
    </source>
</evidence>
<accession>A0A812PRX2</accession>
<feature type="transmembrane region" description="Helical" evidence="5">
    <location>
        <begin position="478"/>
        <end position="501"/>
    </location>
</feature>
<keyword evidence="4 5" id="KW-0472">Membrane</keyword>
<dbReference type="AlphaFoldDB" id="A0A812PRX2"/>
<protein>
    <submittedName>
        <fullName evidence="6">Uncharacterized protein</fullName>
    </submittedName>
</protein>
<feature type="transmembrane region" description="Helical" evidence="5">
    <location>
        <begin position="294"/>
        <end position="315"/>
    </location>
</feature>
<reference evidence="6" key="1">
    <citation type="submission" date="2021-02" db="EMBL/GenBank/DDBJ databases">
        <authorList>
            <person name="Dougan E. K."/>
            <person name="Rhodes N."/>
            <person name="Thang M."/>
            <person name="Chan C."/>
        </authorList>
    </citation>
    <scope>NUCLEOTIDE SEQUENCE</scope>
</reference>
<sequence length="785" mass="86707">MSRACGNFAMVVDRKLQRTLGLGDGVRRSRTTPAPEVVKTKEALRRSPVQAPPAAQSVPPHRCWPGRGKLAWMMLFGVFLVVDSSKYLVDVKAMSSAHIAQAVVFSQDLLSVILCLLAVLRYEGVKGIPATFCSMELLRCFPTAALFSLGSASMAHAFSLGVGAATAVALNTLYMPMCAFVSRWMFRRAYGWLEIHALALLTFSSLTFCELRSRVIGLRSGIQGATFVILSGIFACLACLLAERIFKQRHAQREEVERYCVQKARFDFWGLLTSALILFYLGEPPSPQLYRDWHYIQVGAVLLRVVQTLMGCLLVKHWSTVAKAVLQCLSMLLVFFFGDVAFLNRGQGNLCIYMLALLVSLAAFMYQLGRRQTAHLLQAASEESVAETCESEASFSSFQRTFSDPTDNRGGRSLLQRQRASTEEVQPIDVQVCCPSEFAPVSPSQLLSQRLPRLPEVDQLELLDQGWLAQERSRNSQFVAWISSKSGVLVQLLCVAIFVFFDSARTIVNDQFIRSAPIVSQSVTFAQFGASVVVGLLVTGLVDGLPGLREALAWKDVLRSFPVAACFSLSQTFTIMAYSAGVSGMENTVVGNVYLPLSALLSRWIFRRSYSFLEWIALTALMLSASVFVLLQQSPSGQVSSHIFSTGILFVILSVCMSCLASMLSEKIMKAGSSPFYIQKVTLDIGSFLTSIVMLFVCGVASQRPNDAFWKTRDVSGRMEAGIFVAWDARMVLVLVVTLLQNWLAGLVAKRLSTVIRSSAQQISLLIVYFVGDIWLNHVVFDWTL</sequence>
<dbReference type="Proteomes" id="UP000604046">
    <property type="component" value="Unassembled WGS sequence"/>
</dbReference>
<dbReference type="GO" id="GO:0000139">
    <property type="term" value="C:Golgi membrane"/>
    <property type="evidence" value="ECO:0007669"/>
    <property type="project" value="InterPro"/>
</dbReference>
<gene>
    <name evidence="6" type="ORF">SNAT2548_LOCUS18722</name>
</gene>
<feature type="transmembrane region" description="Helical" evidence="5">
    <location>
        <begin position="525"/>
        <end position="545"/>
    </location>
</feature>
<evidence type="ECO:0000256" key="1">
    <source>
        <dbReference type="ARBA" id="ARBA00004141"/>
    </source>
</evidence>
<dbReference type="OrthoDB" id="408493at2759"/>